<evidence type="ECO:0008006" key="4">
    <source>
        <dbReference type="Google" id="ProtNLM"/>
    </source>
</evidence>
<dbReference type="STRING" id="696281.Desru_2206"/>
<keyword evidence="3" id="KW-1185">Reference proteome</keyword>
<evidence type="ECO:0000313" key="3">
    <source>
        <dbReference type="Proteomes" id="UP000009234"/>
    </source>
</evidence>
<accession>F6DKT0</accession>
<dbReference type="PANTHER" id="PTHR39419">
    <property type="entry name" value="SLL0814 PROTEIN"/>
    <property type="match status" value="1"/>
</dbReference>
<evidence type="ECO:0000313" key="2">
    <source>
        <dbReference type="EMBL" id="AEG60455.1"/>
    </source>
</evidence>
<gene>
    <name evidence="2" type="ordered locus">Desru_2206</name>
</gene>
<dbReference type="EMBL" id="CP002780">
    <property type="protein sequence ID" value="AEG60455.1"/>
    <property type="molecule type" value="Genomic_DNA"/>
</dbReference>
<feature type="transmembrane region" description="Helical" evidence="1">
    <location>
        <begin position="32"/>
        <end position="54"/>
    </location>
</feature>
<feature type="transmembrane region" description="Helical" evidence="1">
    <location>
        <begin position="66"/>
        <end position="85"/>
    </location>
</feature>
<feature type="transmembrane region" description="Helical" evidence="1">
    <location>
        <begin position="175"/>
        <end position="198"/>
    </location>
</feature>
<dbReference type="AlphaFoldDB" id="F6DKT0"/>
<sequence length="283" mass="31593">MELKANALVVRLMVIAFFLSWLEHIIERTMSFMGLPTPTSLVIYVSVLMIFYSLTHSGLTLGKKNLLVFLGITFVGAFAVELIKVNTGFLIYTTGMGGKIGGVPFTLPLWFFILAYAAYFTTNLIFPQDGVSPSLGRIAFLSLVDGIVCSSWFTMEDPINVALGNWSWGIPGDYFGSPISIFLIWIATCSCVTFLYRIYERKQQPVSRLKDTPVIAKYLPFFSYTWLAFSASVGSVSLQVPSAAVVGFFASAPFVAMGFYQIYEQEKPAFKARRSINLMHREF</sequence>
<dbReference type="eggNOG" id="COG2324">
    <property type="taxonomic scope" value="Bacteria"/>
</dbReference>
<feature type="transmembrane region" description="Helical" evidence="1">
    <location>
        <begin position="105"/>
        <end position="126"/>
    </location>
</feature>
<dbReference type="RefSeq" id="WP_013842214.1">
    <property type="nucleotide sequence ID" value="NC_015589.1"/>
</dbReference>
<keyword evidence="1" id="KW-0812">Transmembrane</keyword>
<dbReference type="HOGENOM" id="CLU_982561_0_0_9"/>
<feature type="transmembrane region" description="Helical" evidence="1">
    <location>
        <begin position="7"/>
        <end position="26"/>
    </location>
</feature>
<feature type="transmembrane region" description="Helical" evidence="1">
    <location>
        <begin position="138"/>
        <end position="155"/>
    </location>
</feature>
<reference evidence="2 3" key="2">
    <citation type="journal article" date="2012" name="Stand. Genomic Sci.">
        <title>Complete genome sequence of the sulfate-reducing firmicute Desulfotomaculum ruminis type strain (DL(T)).</title>
        <authorList>
            <person name="Spring S."/>
            <person name="Visser M."/>
            <person name="Lu M."/>
            <person name="Copeland A."/>
            <person name="Lapidus A."/>
            <person name="Lucas S."/>
            <person name="Cheng J.F."/>
            <person name="Han C."/>
            <person name="Tapia R."/>
            <person name="Goodwin L.A."/>
            <person name="Pitluck S."/>
            <person name="Ivanova N."/>
            <person name="Land M."/>
            <person name="Hauser L."/>
            <person name="Larimer F."/>
            <person name="Rohde M."/>
            <person name="Goker M."/>
            <person name="Detter J.C."/>
            <person name="Kyrpides N.C."/>
            <person name="Woyke T."/>
            <person name="Schaap P.J."/>
            <person name="Plugge C.M."/>
            <person name="Muyzer G."/>
            <person name="Kuever J."/>
            <person name="Pereira I.A."/>
            <person name="Parshina S.N."/>
            <person name="Bernier-Latmani R."/>
            <person name="Stams A.J."/>
            <person name="Klenk H.P."/>
        </authorList>
    </citation>
    <scope>NUCLEOTIDE SEQUENCE [LARGE SCALE GENOMIC DNA]</scope>
    <source>
        <strain evidence="3">ATCC 23193 / DSM 2154 / NCIB 8452 / DL</strain>
    </source>
</reference>
<keyword evidence="1" id="KW-1133">Transmembrane helix</keyword>
<evidence type="ECO:0000256" key="1">
    <source>
        <dbReference type="SAM" id="Phobius"/>
    </source>
</evidence>
<keyword evidence="1" id="KW-0472">Membrane</keyword>
<organism evidence="2 3">
    <name type="scientific">Desulforamulus ruminis (strain ATCC 23193 / DSM 2154 / NCIMB 8452 / DL)</name>
    <name type="common">Desulfotomaculum ruminis</name>
    <dbReference type="NCBI Taxonomy" id="696281"/>
    <lineage>
        <taxon>Bacteria</taxon>
        <taxon>Bacillati</taxon>
        <taxon>Bacillota</taxon>
        <taxon>Clostridia</taxon>
        <taxon>Eubacteriales</taxon>
        <taxon>Peptococcaceae</taxon>
        <taxon>Desulforamulus</taxon>
    </lineage>
</organism>
<reference evidence="3" key="1">
    <citation type="submission" date="2011-05" db="EMBL/GenBank/DDBJ databases">
        <title>Complete sequence of Desulfotomaculum ruminis DSM 2154.</title>
        <authorList>
            <person name="Lucas S."/>
            <person name="Copeland A."/>
            <person name="Lapidus A."/>
            <person name="Cheng J.-F."/>
            <person name="Goodwin L."/>
            <person name="Pitluck S."/>
            <person name="Lu M."/>
            <person name="Detter J.C."/>
            <person name="Han C."/>
            <person name="Tapia R."/>
            <person name="Land M."/>
            <person name="Hauser L."/>
            <person name="Kyrpides N."/>
            <person name="Ivanova N."/>
            <person name="Mikhailova N."/>
            <person name="Pagani I."/>
            <person name="Stams A.J.M."/>
            <person name="Plugge C.M."/>
            <person name="Muyzer G."/>
            <person name="Kuever J."/>
            <person name="Parshina S.N."/>
            <person name="Ivanova A.E."/>
            <person name="Nazina T.N."/>
            <person name="Brambilla E."/>
            <person name="Spring S."/>
            <person name="Klenk H.-P."/>
            <person name="Woyke T."/>
        </authorList>
    </citation>
    <scope>NUCLEOTIDE SEQUENCE [LARGE SCALE GENOMIC DNA]</scope>
    <source>
        <strain evidence="3">ATCC 23193 / DSM 2154 / NCIB 8452 / DL</strain>
    </source>
</reference>
<dbReference type="PANTHER" id="PTHR39419:SF1">
    <property type="entry name" value="SLL0814 PROTEIN"/>
    <property type="match status" value="1"/>
</dbReference>
<feature type="transmembrane region" description="Helical" evidence="1">
    <location>
        <begin position="244"/>
        <end position="263"/>
    </location>
</feature>
<name>F6DKT0_DESRL</name>
<feature type="transmembrane region" description="Helical" evidence="1">
    <location>
        <begin position="218"/>
        <end position="238"/>
    </location>
</feature>
<dbReference type="Proteomes" id="UP000009234">
    <property type="component" value="Chromosome"/>
</dbReference>
<dbReference type="OrthoDB" id="9811293at2"/>
<proteinExistence type="predicted"/>
<protein>
    <recommendedName>
        <fullName evidence="4">Carotenoid biosynthesis protein</fullName>
    </recommendedName>
</protein>
<dbReference type="InterPro" id="IPR007354">
    <property type="entry name" value="CruF-like"/>
</dbReference>
<dbReference type="Pfam" id="PF04240">
    <property type="entry name" value="Caroten_synth"/>
    <property type="match status" value="1"/>
</dbReference>
<dbReference type="KEGG" id="dru:Desru_2206"/>